<keyword evidence="2" id="KW-1185">Reference proteome</keyword>
<evidence type="ECO:0008006" key="3">
    <source>
        <dbReference type="Google" id="ProtNLM"/>
    </source>
</evidence>
<dbReference type="RefSeq" id="WP_378291830.1">
    <property type="nucleotide sequence ID" value="NZ_JBHULE010000019.1"/>
</dbReference>
<reference evidence="2" key="1">
    <citation type="journal article" date="2019" name="Int. J. Syst. Evol. Microbiol.">
        <title>The Global Catalogue of Microorganisms (GCM) 10K type strain sequencing project: providing services to taxonomists for standard genome sequencing and annotation.</title>
        <authorList>
            <consortium name="The Broad Institute Genomics Platform"/>
            <consortium name="The Broad Institute Genome Sequencing Center for Infectious Disease"/>
            <person name="Wu L."/>
            <person name="Ma J."/>
        </authorList>
    </citation>
    <scope>NUCLEOTIDE SEQUENCE [LARGE SCALE GENOMIC DNA]</scope>
    <source>
        <strain evidence="2">KCTC 52274</strain>
    </source>
</reference>
<accession>A0ABW5LE98</accession>
<dbReference type="Proteomes" id="UP001597319">
    <property type="component" value="Unassembled WGS sequence"/>
</dbReference>
<evidence type="ECO:0000313" key="1">
    <source>
        <dbReference type="EMBL" id="MFD2562869.1"/>
    </source>
</evidence>
<gene>
    <name evidence="1" type="ORF">ACFSR1_09355</name>
</gene>
<organism evidence="1 2">
    <name type="scientific">Aquimarina rubra</name>
    <dbReference type="NCBI Taxonomy" id="1920033"/>
    <lineage>
        <taxon>Bacteria</taxon>
        <taxon>Pseudomonadati</taxon>
        <taxon>Bacteroidota</taxon>
        <taxon>Flavobacteriia</taxon>
        <taxon>Flavobacteriales</taxon>
        <taxon>Flavobacteriaceae</taxon>
        <taxon>Aquimarina</taxon>
    </lineage>
</organism>
<proteinExistence type="predicted"/>
<protein>
    <recommendedName>
        <fullName evidence="3">DUF4359 domain-containing protein</fullName>
    </recommendedName>
</protein>
<comment type="caution">
    <text evidence="1">The sequence shown here is derived from an EMBL/GenBank/DDBJ whole genome shotgun (WGS) entry which is preliminary data.</text>
</comment>
<sequence length="130" mass="15356">MNRKNNRRLLIITLISILIPSLGFNLFQWKEKQSYIERIIKKDKAITEIRNTIKIITKAPNSIDAIQGALKKDFNVASEIMYSEIDSSFSFVVTPKDWNQIDYQGIWTFYGLQIVFDKQKKFQQIDFYKP</sequence>
<evidence type="ECO:0000313" key="2">
    <source>
        <dbReference type="Proteomes" id="UP001597319"/>
    </source>
</evidence>
<name>A0ABW5LE98_9FLAO</name>
<dbReference type="EMBL" id="JBHULE010000019">
    <property type="protein sequence ID" value="MFD2562869.1"/>
    <property type="molecule type" value="Genomic_DNA"/>
</dbReference>